<dbReference type="STRING" id="1461693.ATO10_02955"/>
<reference evidence="1 2" key="1">
    <citation type="submission" date="2013-04" db="EMBL/GenBank/DDBJ databases">
        <title>Shimia sp. 22II-S11-Z10 Genome Sequencing.</title>
        <authorList>
            <person name="Lai Q."/>
            <person name="Li G."/>
            <person name="Shao Z."/>
        </authorList>
    </citation>
    <scope>NUCLEOTIDE SEQUENCE [LARGE SCALE GENOMIC DNA]</scope>
    <source>
        <strain evidence="2">22II-S11-Z10</strain>
    </source>
</reference>
<dbReference type="eggNOG" id="COG3292">
    <property type="taxonomic scope" value="Bacteria"/>
</dbReference>
<proteinExistence type="predicted"/>
<dbReference type="Proteomes" id="UP000024836">
    <property type="component" value="Unassembled WGS sequence"/>
</dbReference>
<accession>A0A058ZR38</accession>
<gene>
    <name evidence="1" type="ORF">ATO10_02955</name>
</gene>
<name>A0A058ZR38_9RHOB</name>
<dbReference type="RefSeq" id="WP_035247772.1">
    <property type="nucleotide sequence ID" value="NZ_AQQY01000001.1"/>
</dbReference>
<keyword evidence="2" id="KW-1185">Reference proteome</keyword>
<evidence type="ECO:0000313" key="1">
    <source>
        <dbReference type="EMBL" id="KCV83685.1"/>
    </source>
</evidence>
<comment type="caution">
    <text evidence="1">The sequence shown here is derived from an EMBL/GenBank/DDBJ whole genome shotgun (WGS) entry which is preliminary data.</text>
</comment>
<dbReference type="EMBL" id="AQQY01000001">
    <property type="protein sequence ID" value="KCV83685.1"/>
    <property type="molecule type" value="Genomic_DNA"/>
</dbReference>
<dbReference type="AlphaFoldDB" id="A0A058ZR38"/>
<sequence>MAYRLDEFYALLPALHRLRDYEQGKTNQTRLAPDHPLLDPGDHGPLKSLLSVLLREGQILREDIEALYDDNFIETCAPWVIPYIGDLVGASEMEDIGDAQSDRARIATTLALRRAKGTLAALEYATRGATGWPVRAVEYWSRMATTESMARVRMNPGGTANLRDPVAHSKVNTAGDVTPRSAEFGQIEGGYGRWNLPNIGLHLYPFEATAHGTPSAGYVGESVQPDPVQPEYYRFSTLGLDEPLFQRPEVQDVSLTSRADEADMPMQITRWMLDEDPSRFTTDGAMMAQKSFAIHMRFGGDIIAVPPALIKAATLQDFPDAPGKWQHAPHPNKLLVDPELGRFSLPETGPFHDPDEVFVFWHRGRAHAIGGHERSAALVPAADPDGSIVFPRTETLKVDDLGNLFTDPDKLAVTSAPGDPIVEIRLGKNIRRLVADEGAFPTIDCGQRKVIIKTQQDEIVLSGLRFKDVRPLMIVGSKITPAVKIEDCTLLALGRDSGGVPSKQNYSALKLSDGQGMQLSRCISDPIAMAADGELTIQDSLVLAAGPSFSAVYEDETGNVLNLLRSTIVGRIIATEVGGGPRMDVPPLDINPEPDPGIAGIQNSLIIAERANQASPPVKIGRLDRGCVRYSYVPEEARVPRRFACVTVEPMPRFTSLRLGQPGFMHLSFDTDKRIFSGADDGQEMGVGNRLRSTARLNNLARVRREYMRFGYAAGAIFDIWENET</sequence>
<evidence type="ECO:0000313" key="2">
    <source>
        <dbReference type="Proteomes" id="UP000024836"/>
    </source>
</evidence>
<protein>
    <submittedName>
        <fullName evidence="1">Uncharacterized protein</fullName>
    </submittedName>
</protein>
<organism evidence="1 2">
    <name type="scientific">Actibacterium atlanticum</name>
    <dbReference type="NCBI Taxonomy" id="1461693"/>
    <lineage>
        <taxon>Bacteria</taxon>
        <taxon>Pseudomonadati</taxon>
        <taxon>Pseudomonadota</taxon>
        <taxon>Alphaproteobacteria</taxon>
        <taxon>Rhodobacterales</taxon>
        <taxon>Roseobacteraceae</taxon>
        <taxon>Actibacterium</taxon>
    </lineage>
</organism>
<dbReference type="OrthoDB" id="626916at2"/>